<evidence type="ECO:0000313" key="2">
    <source>
        <dbReference type="EMBL" id="GAA1397380.1"/>
    </source>
</evidence>
<sequence>MQTLVLDPPTQLVAAPFRPADGIELVGPYQGSGYTDQRYVVVRADGQVVQLSELLFRIVSAIDGRSGAAELAERVAAETGEDLTATDVDALVRERLVPAGLVETGSGSDNDERPERLEQRPDHLLMLRFRLPVVPPSVTWVIAGMFTWLHRPPVVVPVLVAVLVLDLVVLFGGGIAGALAGTGEMVANPALVLAVLGLFLATGAFHEAGHVSACRYGGARPGAMGLGVYLVWPAFYSTVTDSYRLSRAGRLRTDLGGVYFNAIVLGGLAATWLLTGTDWLLVVLALLHLETARQFLPMIRLDGYYILSDIVGVPDLFSYLGPVLRSRLPGATPDPKLTRLRPGVRRTVELWVALVVPFLVVFLGGFLLAAPVVVPEMLGGARGFLGDAAAGVRDGIAVEAVLGTVRAALLVLPIVGGALLLGLVLSLLGAPLLRRLVETRDAGDRALPTLAGTLLPVLLVGALTAAGASQLPAVAASADPLGLGERQTAALLALTGASGPVTGVLLGAVTAVLLWPMARRIGLPAPIAGLAVVLAGALPPLVVVHAAGDPAAPAAFWLLVAALLAGRGPAAARGAYLACAVAALTSPVAAVALAAFVAHAAHTGQLGPRLRPAGRWTLVVVAGTAAALGGGVLAGRAGVVPELGATQLAPVAAGAVLVLLTVRFRRPLAPLGTAAAVLLAASAFPDTRTAAVLLLGPVLAMLAAGLADRVLDRERPVRAGALLGATVAVLLAASGPVVTAAATSAAPAAPPAPAASVPGAPG</sequence>
<feature type="transmembrane region" description="Helical" evidence="1">
    <location>
        <begin position="155"/>
        <end position="179"/>
    </location>
</feature>
<evidence type="ECO:0000313" key="3">
    <source>
        <dbReference type="Proteomes" id="UP001501414"/>
    </source>
</evidence>
<evidence type="ECO:0000256" key="1">
    <source>
        <dbReference type="SAM" id="Phobius"/>
    </source>
</evidence>
<organism evidence="2 3">
    <name type="scientific">Pseudonocardia kongjuensis</name>
    <dbReference type="NCBI Taxonomy" id="102227"/>
    <lineage>
        <taxon>Bacteria</taxon>
        <taxon>Bacillati</taxon>
        <taxon>Actinomycetota</taxon>
        <taxon>Actinomycetes</taxon>
        <taxon>Pseudonocardiales</taxon>
        <taxon>Pseudonocardiaceae</taxon>
        <taxon>Pseudonocardia</taxon>
    </lineage>
</organism>
<feature type="transmembrane region" description="Helical" evidence="1">
    <location>
        <begin position="643"/>
        <end position="661"/>
    </location>
</feature>
<keyword evidence="1" id="KW-0812">Transmembrane</keyword>
<keyword evidence="1" id="KW-1133">Transmembrane helix</keyword>
<feature type="transmembrane region" description="Helical" evidence="1">
    <location>
        <begin position="129"/>
        <end position="149"/>
    </location>
</feature>
<feature type="transmembrane region" description="Helical" evidence="1">
    <location>
        <begin position="613"/>
        <end position="637"/>
    </location>
</feature>
<feature type="transmembrane region" description="Helical" evidence="1">
    <location>
        <begin position="575"/>
        <end position="601"/>
    </location>
</feature>
<dbReference type="EMBL" id="BAAAJK010000034">
    <property type="protein sequence ID" value="GAA1397380.1"/>
    <property type="molecule type" value="Genomic_DNA"/>
</dbReference>
<feature type="transmembrane region" description="Helical" evidence="1">
    <location>
        <begin position="407"/>
        <end position="428"/>
    </location>
</feature>
<feature type="transmembrane region" description="Helical" evidence="1">
    <location>
        <begin position="186"/>
        <end position="206"/>
    </location>
</feature>
<feature type="transmembrane region" description="Helical" evidence="1">
    <location>
        <begin position="690"/>
        <end position="707"/>
    </location>
</feature>
<protein>
    <recommendedName>
        <fullName evidence="4">Peptide zinc metalloprotease protein</fullName>
    </recommendedName>
</protein>
<keyword evidence="3" id="KW-1185">Reference proteome</keyword>
<keyword evidence="1" id="KW-0472">Membrane</keyword>
<feature type="transmembrane region" description="Helical" evidence="1">
    <location>
        <begin position="449"/>
        <end position="469"/>
    </location>
</feature>
<reference evidence="3" key="1">
    <citation type="journal article" date="2019" name="Int. J. Syst. Evol. Microbiol.">
        <title>The Global Catalogue of Microorganisms (GCM) 10K type strain sequencing project: providing services to taxonomists for standard genome sequencing and annotation.</title>
        <authorList>
            <consortium name="The Broad Institute Genomics Platform"/>
            <consortium name="The Broad Institute Genome Sequencing Center for Infectious Disease"/>
            <person name="Wu L."/>
            <person name="Ma J."/>
        </authorList>
    </citation>
    <scope>NUCLEOTIDE SEQUENCE [LARGE SCALE GENOMIC DNA]</scope>
    <source>
        <strain evidence="3">JCM 11896</strain>
    </source>
</reference>
<feature type="transmembrane region" description="Helical" evidence="1">
    <location>
        <begin position="719"/>
        <end position="742"/>
    </location>
</feature>
<name>A0ABP4IW49_9PSEU</name>
<accession>A0ABP4IW49</accession>
<feature type="transmembrane region" description="Helical" evidence="1">
    <location>
        <begin position="489"/>
        <end position="515"/>
    </location>
</feature>
<dbReference type="RefSeq" id="WP_344026703.1">
    <property type="nucleotide sequence ID" value="NZ_BAAAJK010000034.1"/>
</dbReference>
<dbReference type="Proteomes" id="UP001501414">
    <property type="component" value="Unassembled WGS sequence"/>
</dbReference>
<feature type="transmembrane region" description="Helical" evidence="1">
    <location>
        <begin position="226"/>
        <end position="243"/>
    </location>
</feature>
<proteinExistence type="predicted"/>
<feature type="transmembrane region" description="Helical" evidence="1">
    <location>
        <begin position="255"/>
        <end position="273"/>
    </location>
</feature>
<comment type="caution">
    <text evidence="2">The sequence shown here is derived from an EMBL/GenBank/DDBJ whole genome shotgun (WGS) entry which is preliminary data.</text>
</comment>
<feature type="transmembrane region" description="Helical" evidence="1">
    <location>
        <begin position="350"/>
        <end position="374"/>
    </location>
</feature>
<feature type="transmembrane region" description="Helical" evidence="1">
    <location>
        <begin position="527"/>
        <end position="548"/>
    </location>
</feature>
<evidence type="ECO:0008006" key="4">
    <source>
        <dbReference type="Google" id="ProtNLM"/>
    </source>
</evidence>
<gene>
    <name evidence="2" type="ORF">GCM10009613_49970</name>
</gene>